<dbReference type="Proteomes" id="UP000076858">
    <property type="component" value="Unassembled WGS sequence"/>
</dbReference>
<organism evidence="1 2">
    <name type="scientific">Daphnia magna</name>
    <dbReference type="NCBI Taxonomy" id="35525"/>
    <lineage>
        <taxon>Eukaryota</taxon>
        <taxon>Metazoa</taxon>
        <taxon>Ecdysozoa</taxon>
        <taxon>Arthropoda</taxon>
        <taxon>Crustacea</taxon>
        <taxon>Branchiopoda</taxon>
        <taxon>Diplostraca</taxon>
        <taxon>Cladocera</taxon>
        <taxon>Anomopoda</taxon>
        <taxon>Daphniidae</taxon>
        <taxon>Daphnia</taxon>
    </lineage>
</organism>
<accession>A0A164UJ47</accession>
<comment type="caution">
    <text evidence="1">The sequence shown here is derived from an EMBL/GenBank/DDBJ whole genome shotgun (WGS) entry which is preliminary data.</text>
</comment>
<dbReference type="EMBL" id="LRGB01001581">
    <property type="protein sequence ID" value="KZS11409.1"/>
    <property type="molecule type" value="Genomic_DNA"/>
</dbReference>
<keyword evidence="2" id="KW-1185">Reference proteome</keyword>
<evidence type="ECO:0000313" key="1">
    <source>
        <dbReference type="EMBL" id="KZS11409.1"/>
    </source>
</evidence>
<reference evidence="1 2" key="1">
    <citation type="submission" date="2016-03" db="EMBL/GenBank/DDBJ databases">
        <title>EvidentialGene: Evidence-directed Construction of Genes on Genomes.</title>
        <authorList>
            <person name="Gilbert D.G."/>
            <person name="Choi J.-H."/>
            <person name="Mockaitis K."/>
            <person name="Colbourne J."/>
            <person name="Pfrender M."/>
        </authorList>
    </citation>
    <scope>NUCLEOTIDE SEQUENCE [LARGE SCALE GENOMIC DNA]</scope>
    <source>
        <strain evidence="1 2">Xinb3</strain>
        <tissue evidence="1">Complete organism</tissue>
    </source>
</reference>
<protein>
    <submittedName>
        <fullName evidence="1">Uncharacterized protein</fullName>
    </submittedName>
</protein>
<sequence>MSDDLIKGLVGSFIHNSHKDKGTSRIKYPVCFFICLVIRHFQDTSQHHHQQCHKSERFVSRR</sequence>
<dbReference type="AlphaFoldDB" id="A0A164UJ47"/>
<proteinExistence type="predicted"/>
<evidence type="ECO:0000313" key="2">
    <source>
        <dbReference type="Proteomes" id="UP000076858"/>
    </source>
</evidence>
<name>A0A164UJ47_9CRUS</name>
<gene>
    <name evidence="1" type="ORF">APZ42_024224</name>
</gene>